<accession>A0ABQ8T1U0</accession>
<dbReference type="Pfam" id="PF00071">
    <property type="entry name" value="Ras"/>
    <property type="match status" value="1"/>
</dbReference>
<dbReference type="EMBL" id="JAJSOF020000017">
    <property type="protein sequence ID" value="KAJ4440442.1"/>
    <property type="molecule type" value="Genomic_DNA"/>
</dbReference>
<dbReference type="Gene3D" id="3.30.420.10">
    <property type="entry name" value="Ribonuclease H-like superfamily/Ribonuclease H"/>
    <property type="match status" value="1"/>
</dbReference>
<dbReference type="PRINTS" id="PR00449">
    <property type="entry name" value="RASTRNSFRMNG"/>
</dbReference>
<evidence type="ECO:0000256" key="1">
    <source>
        <dbReference type="ARBA" id="ARBA00006270"/>
    </source>
</evidence>
<dbReference type="CDD" id="cd00154">
    <property type="entry name" value="Rab"/>
    <property type="match status" value="1"/>
</dbReference>
<dbReference type="InterPro" id="IPR027417">
    <property type="entry name" value="P-loop_NTPase"/>
</dbReference>
<evidence type="ECO:0000313" key="5">
    <source>
        <dbReference type="Proteomes" id="UP001148838"/>
    </source>
</evidence>
<dbReference type="PROSITE" id="PS51421">
    <property type="entry name" value="RAS"/>
    <property type="match status" value="1"/>
</dbReference>
<sequence>MAFQLITISSHCRVDQRPMAHPAQRLPQNILLLPMSSNRTQSSLKFLESCHVRVRINGGSVWHDVHKQEPFLIEKHSSHNFSCRRNNYDDCKYASSDYNHDVSFKYLLALEIADDVPTFKVLVVGNSGTGKTSLALRYVHKYKGITKPAVGYDFFVKSVKVGDKTVMKMELWDLPGSDRSVLLTRTMYRKTDGVMIVFDITKRNTLADVLWWKEDINRKLIAMNKTVPFILVGNKCDLRKLNDESIEELRAYSTASGFDGFFLTSAKDNIEVSAAFDSLANMDFWLWGYLKERVFLTHPTTLLQLKDAISQEIANIPRHYLQNAVHGVADRMLYVEQENGGHLLNVS</sequence>
<keyword evidence="2" id="KW-0547">Nucleotide-binding</keyword>
<comment type="caution">
    <text evidence="4">The sequence shown here is derived from an EMBL/GenBank/DDBJ whole genome shotgun (WGS) entry which is preliminary data.</text>
</comment>
<keyword evidence="5" id="KW-1185">Reference proteome</keyword>
<dbReference type="Proteomes" id="UP001148838">
    <property type="component" value="Unassembled WGS sequence"/>
</dbReference>
<protein>
    <submittedName>
        <fullName evidence="4">Uncharacterized protein</fullName>
    </submittedName>
</protein>
<dbReference type="NCBIfam" id="TIGR00231">
    <property type="entry name" value="small_GTP"/>
    <property type="match status" value="1"/>
</dbReference>
<dbReference type="SUPFAM" id="SSF52540">
    <property type="entry name" value="P-loop containing nucleoside triphosphate hydrolases"/>
    <property type="match status" value="1"/>
</dbReference>
<evidence type="ECO:0000256" key="3">
    <source>
        <dbReference type="ARBA" id="ARBA00023134"/>
    </source>
</evidence>
<dbReference type="SMART" id="SM00174">
    <property type="entry name" value="RHO"/>
    <property type="match status" value="1"/>
</dbReference>
<keyword evidence="3" id="KW-0342">GTP-binding</keyword>
<organism evidence="4 5">
    <name type="scientific">Periplaneta americana</name>
    <name type="common">American cockroach</name>
    <name type="synonym">Blatta americana</name>
    <dbReference type="NCBI Taxonomy" id="6978"/>
    <lineage>
        <taxon>Eukaryota</taxon>
        <taxon>Metazoa</taxon>
        <taxon>Ecdysozoa</taxon>
        <taxon>Arthropoda</taxon>
        <taxon>Hexapoda</taxon>
        <taxon>Insecta</taxon>
        <taxon>Pterygota</taxon>
        <taxon>Neoptera</taxon>
        <taxon>Polyneoptera</taxon>
        <taxon>Dictyoptera</taxon>
        <taxon>Blattodea</taxon>
        <taxon>Blattoidea</taxon>
        <taxon>Blattidae</taxon>
        <taxon>Blattinae</taxon>
        <taxon>Periplaneta</taxon>
    </lineage>
</organism>
<dbReference type="SMART" id="SM00173">
    <property type="entry name" value="RAS"/>
    <property type="match status" value="1"/>
</dbReference>
<dbReference type="Gene3D" id="3.40.50.300">
    <property type="entry name" value="P-loop containing nucleotide triphosphate hydrolases"/>
    <property type="match status" value="1"/>
</dbReference>
<comment type="similarity">
    <text evidence="1">Belongs to the small GTPase superfamily. Rab family.</text>
</comment>
<evidence type="ECO:0000313" key="4">
    <source>
        <dbReference type="EMBL" id="KAJ4440442.1"/>
    </source>
</evidence>
<dbReference type="InterPro" id="IPR005225">
    <property type="entry name" value="Small_GTP-bd"/>
</dbReference>
<dbReference type="PANTHER" id="PTHR47981:SF39">
    <property type="entry name" value="RAS-RELATED PROTEIN RAB"/>
    <property type="match status" value="1"/>
</dbReference>
<dbReference type="SMART" id="SM00175">
    <property type="entry name" value="RAB"/>
    <property type="match status" value="1"/>
</dbReference>
<reference evidence="4 5" key="1">
    <citation type="journal article" date="2022" name="Allergy">
        <title>Genome assembly and annotation of Periplaneta americana reveal a comprehensive cockroach allergen profile.</title>
        <authorList>
            <person name="Wang L."/>
            <person name="Xiong Q."/>
            <person name="Saelim N."/>
            <person name="Wang L."/>
            <person name="Nong W."/>
            <person name="Wan A.T."/>
            <person name="Shi M."/>
            <person name="Liu X."/>
            <person name="Cao Q."/>
            <person name="Hui J.H.L."/>
            <person name="Sookrung N."/>
            <person name="Leung T.F."/>
            <person name="Tungtrongchitr A."/>
            <person name="Tsui S.K.W."/>
        </authorList>
    </citation>
    <scope>NUCLEOTIDE SEQUENCE [LARGE SCALE GENOMIC DNA]</scope>
    <source>
        <strain evidence="4">PWHHKU_190912</strain>
    </source>
</reference>
<proteinExistence type="inferred from homology"/>
<dbReference type="PANTHER" id="PTHR47981">
    <property type="entry name" value="RAB FAMILY"/>
    <property type="match status" value="1"/>
</dbReference>
<gene>
    <name evidence="4" type="ORF">ANN_08583</name>
</gene>
<dbReference type="InterPro" id="IPR036397">
    <property type="entry name" value="RNaseH_sf"/>
</dbReference>
<dbReference type="PROSITE" id="PS51419">
    <property type="entry name" value="RAB"/>
    <property type="match status" value="1"/>
</dbReference>
<name>A0ABQ8T1U0_PERAM</name>
<dbReference type="InterPro" id="IPR001806">
    <property type="entry name" value="Small_GTPase"/>
</dbReference>
<evidence type="ECO:0000256" key="2">
    <source>
        <dbReference type="ARBA" id="ARBA00022741"/>
    </source>
</evidence>